<feature type="domain" description="ERAP1-like C-terminal" evidence="17">
    <location>
        <begin position="520"/>
        <end position="853"/>
    </location>
</feature>
<evidence type="ECO:0000256" key="7">
    <source>
        <dbReference type="ARBA" id="ARBA00022833"/>
    </source>
</evidence>
<evidence type="ECO:0000256" key="11">
    <source>
        <dbReference type="ARBA" id="ARBA00023180"/>
    </source>
</evidence>
<dbReference type="Gene3D" id="2.60.40.1730">
    <property type="entry name" value="tricorn interacting facor f3 domain"/>
    <property type="match status" value="1"/>
</dbReference>
<evidence type="ECO:0000256" key="12">
    <source>
        <dbReference type="PIRSR" id="PIRSR634016-1"/>
    </source>
</evidence>
<evidence type="ECO:0000256" key="4">
    <source>
        <dbReference type="ARBA" id="ARBA00022692"/>
    </source>
</evidence>
<dbReference type="InterPro" id="IPR027268">
    <property type="entry name" value="Peptidase_M4/M1_CTD_sf"/>
</dbReference>
<dbReference type="CDD" id="cd09601">
    <property type="entry name" value="M1_APN-Q_like"/>
    <property type="match status" value="1"/>
</dbReference>
<dbReference type="GO" id="GO:0016020">
    <property type="term" value="C:membrane"/>
    <property type="evidence" value="ECO:0007669"/>
    <property type="project" value="UniProtKB-SubCell"/>
</dbReference>
<feature type="active site" description="Proton acceptor" evidence="12">
    <location>
        <position position="285"/>
    </location>
</feature>
<dbReference type="InterPro" id="IPR034016">
    <property type="entry name" value="M1_APN-typ"/>
</dbReference>
<proteinExistence type="inferred from homology"/>
<dbReference type="GO" id="GO:0008270">
    <property type="term" value="F:zinc ion binding"/>
    <property type="evidence" value="ECO:0007669"/>
    <property type="project" value="UniProtKB-UniRule"/>
</dbReference>
<evidence type="ECO:0000256" key="10">
    <source>
        <dbReference type="ARBA" id="ARBA00023136"/>
    </source>
</evidence>
<evidence type="ECO:0000256" key="3">
    <source>
        <dbReference type="ARBA" id="ARBA00022670"/>
    </source>
</evidence>
<feature type="domain" description="Peptidase M1 membrane alanine aminopeptidase" evidence="16">
    <location>
        <begin position="210"/>
        <end position="420"/>
    </location>
</feature>
<gene>
    <name evidence="19" type="ORF">PBIL07802_LOCUS18271</name>
</gene>
<dbReference type="Gene3D" id="1.25.50.20">
    <property type="match status" value="1"/>
</dbReference>
<keyword evidence="6 15" id="KW-0378">Hydrolase</keyword>
<dbReference type="EMBL" id="HBIB01028087">
    <property type="protein sequence ID" value="CAE0256017.1"/>
    <property type="molecule type" value="Transcribed_RNA"/>
</dbReference>
<feature type="binding site" evidence="13">
    <location>
        <position position="284"/>
    </location>
    <ligand>
        <name>Zn(2+)</name>
        <dbReference type="ChEBI" id="CHEBI:29105"/>
        <note>catalytic</note>
    </ligand>
</feature>
<dbReference type="FunFam" id="1.10.390.10:FF:000016">
    <property type="entry name" value="Glutamyl aminopeptidase"/>
    <property type="match status" value="1"/>
</dbReference>
<dbReference type="GO" id="GO:0006508">
    <property type="term" value="P:proteolysis"/>
    <property type="evidence" value="ECO:0007669"/>
    <property type="project" value="UniProtKB-KW"/>
</dbReference>
<dbReference type="EC" id="3.4.11.-" evidence="15"/>
<comment type="similarity">
    <text evidence="2 15">Belongs to the peptidase M1 family.</text>
</comment>
<dbReference type="SUPFAM" id="SSF63737">
    <property type="entry name" value="Leukotriene A4 hydrolase N-terminal domain"/>
    <property type="match status" value="1"/>
</dbReference>
<keyword evidence="3 15" id="KW-0645">Protease</keyword>
<keyword evidence="5 13" id="KW-0479">Metal-binding</keyword>
<protein>
    <recommendedName>
        <fullName evidence="15">Aminopeptidase</fullName>
        <ecNumber evidence="15">3.4.11.-</ecNumber>
    </recommendedName>
</protein>
<comment type="cofactor">
    <cofactor evidence="13 15">
        <name>Zn(2+)</name>
        <dbReference type="ChEBI" id="CHEBI:29105"/>
    </cofactor>
    <text evidence="13 15">Binds 1 zinc ion per subunit.</text>
</comment>
<dbReference type="InterPro" id="IPR001930">
    <property type="entry name" value="Peptidase_M1"/>
</dbReference>
<dbReference type="Pfam" id="PF01433">
    <property type="entry name" value="Peptidase_M1"/>
    <property type="match status" value="1"/>
</dbReference>
<dbReference type="Gene3D" id="2.60.40.1910">
    <property type="match status" value="1"/>
</dbReference>
<keyword evidence="7 13" id="KW-0862">Zinc</keyword>
<dbReference type="InterPro" id="IPR045357">
    <property type="entry name" value="Aminopeptidase_N-like_N"/>
</dbReference>
<dbReference type="InterPro" id="IPR024571">
    <property type="entry name" value="ERAP1-like_C_dom"/>
</dbReference>
<dbReference type="PRINTS" id="PR00756">
    <property type="entry name" value="ALADIPTASE"/>
</dbReference>
<keyword evidence="4" id="KW-0812">Transmembrane</keyword>
<dbReference type="GO" id="GO:0043171">
    <property type="term" value="P:peptide catabolic process"/>
    <property type="evidence" value="ECO:0007669"/>
    <property type="project" value="TreeGrafter"/>
</dbReference>
<evidence type="ECO:0000259" key="17">
    <source>
        <dbReference type="Pfam" id="PF11838"/>
    </source>
</evidence>
<dbReference type="PANTHER" id="PTHR11533:SF299">
    <property type="entry name" value="AMINOPEPTIDASE"/>
    <property type="match status" value="1"/>
</dbReference>
<organism evidence="19">
    <name type="scientific">Palpitomonas bilix</name>
    <dbReference type="NCBI Taxonomy" id="652834"/>
    <lineage>
        <taxon>Eukaryota</taxon>
        <taxon>Eukaryota incertae sedis</taxon>
    </lineage>
</organism>
<evidence type="ECO:0000313" key="19">
    <source>
        <dbReference type="EMBL" id="CAE0256017.1"/>
    </source>
</evidence>
<evidence type="ECO:0000256" key="2">
    <source>
        <dbReference type="ARBA" id="ARBA00010136"/>
    </source>
</evidence>
<evidence type="ECO:0000256" key="6">
    <source>
        <dbReference type="ARBA" id="ARBA00022801"/>
    </source>
</evidence>
<keyword evidence="8" id="KW-1133">Transmembrane helix</keyword>
<keyword evidence="11" id="KW-0325">Glycoprotein</keyword>
<dbReference type="PANTHER" id="PTHR11533">
    <property type="entry name" value="PROTEASE M1 ZINC METALLOPROTEASE"/>
    <property type="match status" value="1"/>
</dbReference>
<dbReference type="InterPro" id="IPR014782">
    <property type="entry name" value="Peptidase_M1_dom"/>
</dbReference>
<sequence>MKANEDTRYVVLHAADLDIGRVHVYSPFQLGGRWQEVRRQKVEGYYQYYVFELDNVLNAGGTYMMEIDYTGNLTTRLDGYYRSVYKNQAGEETWIGTTQFEPTDARRAFPCFDEPAMKANFTIHLGVHENFHALSNMPVASIENLSTRITINGVEQGYRVFHFEESVPMSTYLVAFVLSDFEYKAKTTKNGVEVRVFATADAVTAGLVDFALEMGVRTLEYYEDYFGVPYPLPKEDLIAIPDFAAGAMENWGLITYRDTALLLDVSGQTSSPANLQRVAVVIAHELAHQWFGNLVTMEWWTDLWLNEGFASYVEYLGTNHSFPQWDMPRQFLFQDEENARQRDSLLSTHSLSAKNIETPSQINSLFDDISYSKGASIIRQFNAFFGEEVFRAGLKSYLQKYSYSNARSTMLWAEIESAAHARGWNGMIMPIVDGWTNNAGYPIVTMKSVDDALLGGILYNIKQERFFSDGTNSSDDSSIWSIPFNYEYSYSGESTVRETSMLLTAASDEVAIGTPMPLSWVKGNAYESALIVVNYGAKEWEAIRGAMTGEGGVRELDVEDKEDVISSAFLLHFANVEPVNADILLPLLSTIQHATDYSLWAETIRGLSTLIDKCYQQSYYGQLHAFILSLIEPVALSLSYPSSPEPMGTLAEFGSGEGFGTARLTSAMFAFGESVGLPNITSIADVQFLAFLERAKATSAVQAAGEMSSITRPTVLKAAVKRGGDEGYNTVLALYEHSTSASLQREALTALALATEPWEVARSINLVLDGVIRSQDSLRFLEYIIGGSIVGREAVWRLMNNDWARLTSGREGLFNGLGGLIVTMAKSYNTEFDLDQVKSFIEAADVSETSKQTAVSALQANINYLRNNGATLDAWLKQWAASA</sequence>
<dbReference type="Pfam" id="PF11838">
    <property type="entry name" value="ERAP1_C"/>
    <property type="match status" value="1"/>
</dbReference>
<dbReference type="GO" id="GO:0070006">
    <property type="term" value="F:metalloaminopeptidase activity"/>
    <property type="evidence" value="ECO:0007669"/>
    <property type="project" value="TreeGrafter"/>
</dbReference>
<accession>A0A7S3G765</accession>
<dbReference type="InterPro" id="IPR050344">
    <property type="entry name" value="Peptidase_M1_aminopeptidases"/>
</dbReference>
<name>A0A7S3G765_9EUKA</name>
<feature type="binding site" evidence="13">
    <location>
        <position position="307"/>
    </location>
    <ligand>
        <name>Zn(2+)</name>
        <dbReference type="ChEBI" id="CHEBI:29105"/>
        <note>catalytic</note>
    </ligand>
</feature>
<evidence type="ECO:0000256" key="13">
    <source>
        <dbReference type="PIRSR" id="PIRSR634016-3"/>
    </source>
</evidence>
<evidence type="ECO:0000259" key="16">
    <source>
        <dbReference type="Pfam" id="PF01433"/>
    </source>
</evidence>
<dbReference type="SUPFAM" id="SSF55486">
    <property type="entry name" value="Metalloproteases ('zincins'), catalytic domain"/>
    <property type="match status" value="1"/>
</dbReference>
<evidence type="ECO:0000256" key="8">
    <source>
        <dbReference type="ARBA" id="ARBA00022989"/>
    </source>
</evidence>
<keyword evidence="10" id="KW-0472">Membrane</keyword>
<evidence type="ECO:0000256" key="9">
    <source>
        <dbReference type="ARBA" id="ARBA00023049"/>
    </source>
</evidence>
<dbReference type="GO" id="GO:0005737">
    <property type="term" value="C:cytoplasm"/>
    <property type="evidence" value="ECO:0007669"/>
    <property type="project" value="TreeGrafter"/>
</dbReference>
<evidence type="ECO:0000256" key="1">
    <source>
        <dbReference type="ARBA" id="ARBA00004167"/>
    </source>
</evidence>
<dbReference type="GO" id="GO:0005615">
    <property type="term" value="C:extracellular space"/>
    <property type="evidence" value="ECO:0007669"/>
    <property type="project" value="TreeGrafter"/>
</dbReference>
<dbReference type="Pfam" id="PF17900">
    <property type="entry name" value="Peptidase_M1_N"/>
    <property type="match status" value="1"/>
</dbReference>
<evidence type="ECO:0000256" key="5">
    <source>
        <dbReference type="ARBA" id="ARBA00022723"/>
    </source>
</evidence>
<dbReference type="GO" id="GO:0042277">
    <property type="term" value="F:peptide binding"/>
    <property type="evidence" value="ECO:0007669"/>
    <property type="project" value="TreeGrafter"/>
</dbReference>
<dbReference type="InterPro" id="IPR042097">
    <property type="entry name" value="Aminopeptidase_N-like_N_sf"/>
</dbReference>
<comment type="subcellular location">
    <subcellularLocation>
        <location evidence="1">Membrane</location>
        <topology evidence="1">Single-pass membrane protein</topology>
    </subcellularLocation>
</comment>
<dbReference type="Gene3D" id="1.10.390.10">
    <property type="entry name" value="Neutral Protease Domain 2"/>
    <property type="match status" value="1"/>
</dbReference>
<keyword evidence="9 15" id="KW-0482">Metalloprotease</keyword>
<evidence type="ECO:0000256" key="14">
    <source>
        <dbReference type="PIRSR" id="PIRSR634016-4"/>
    </source>
</evidence>
<keyword evidence="15" id="KW-0031">Aminopeptidase</keyword>
<feature type="binding site" evidence="13">
    <location>
        <position position="288"/>
    </location>
    <ligand>
        <name>Zn(2+)</name>
        <dbReference type="ChEBI" id="CHEBI:29105"/>
        <note>catalytic</note>
    </ligand>
</feature>
<evidence type="ECO:0000256" key="15">
    <source>
        <dbReference type="RuleBase" id="RU364040"/>
    </source>
</evidence>
<feature type="site" description="Transition state stabilizer" evidence="14">
    <location>
        <position position="371"/>
    </location>
</feature>
<feature type="domain" description="Aminopeptidase N-like N-terminal" evidence="18">
    <location>
        <begin position="2"/>
        <end position="173"/>
    </location>
</feature>
<reference evidence="19" key="1">
    <citation type="submission" date="2021-01" db="EMBL/GenBank/DDBJ databases">
        <authorList>
            <person name="Corre E."/>
            <person name="Pelletier E."/>
            <person name="Niang G."/>
            <person name="Scheremetjew M."/>
            <person name="Finn R."/>
            <person name="Kale V."/>
            <person name="Holt S."/>
            <person name="Cochrane G."/>
            <person name="Meng A."/>
            <person name="Brown T."/>
            <person name="Cohen L."/>
        </authorList>
    </citation>
    <scope>NUCLEOTIDE SEQUENCE</scope>
    <source>
        <strain evidence="19">NIES-2562</strain>
    </source>
</reference>
<dbReference type="AlphaFoldDB" id="A0A7S3G765"/>
<evidence type="ECO:0000259" key="18">
    <source>
        <dbReference type="Pfam" id="PF17900"/>
    </source>
</evidence>